<evidence type="ECO:0000313" key="4">
    <source>
        <dbReference type="EMBL" id="QLH83542.1"/>
    </source>
</evidence>
<protein>
    <submittedName>
        <fullName evidence="4">Enoyl-CoA hydratase/isomerase family protein</fullName>
    </submittedName>
</protein>
<gene>
    <name evidence="4" type="ORF">HZS54_18740</name>
</gene>
<dbReference type="InterPro" id="IPR029045">
    <property type="entry name" value="ClpP/crotonase-like_dom_sf"/>
</dbReference>
<keyword evidence="5" id="KW-1185">Reference proteome</keyword>
<dbReference type="InterPro" id="IPR014748">
    <property type="entry name" value="Enoyl-CoA_hydra_C"/>
</dbReference>
<dbReference type="Gene3D" id="1.10.12.10">
    <property type="entry name" value="Lyase 2-enoyl-coa Hydratase, Chain A, domain 2"/>
    <property type="match status" value="1"/>
</dbReference>
<reference evidence="4 5" key="1">
    <citation type="submission" date="2020-07" db="EMBL/GenBank/DDBJ databases">
        <title>Halosimplex litoreum sp. nov. and Halosimplex rubrum sp. nov., isolated from different salt environments.</title>
        <authorList>
            <person name="Cui H."/>
        </authorList>
    </citation>
    <scope>NUCLEOTIDE SEQUENCE [LARGE SCALE GENOMIC DNA]</scope>
    <source>
        <strain evidence="4 5">R2</strain>
    </source>
</reference>
<dbReference type="Pfam" id="PF00378">
    <property type="entry name" value="ECH_1"/>
    <property type="match status" value="1"/>
</dbReference>
<dbReference type="CDD" id="cd06558">
    <property type="entry name" value="crotonase-like"/>
    <property type="match status" value="1"/>
</dbReference>
<dbReference type="InterPro" id="IPR001753">
    <property type="entry name" value="Enoyl-CoA_hydra/iso"/>
</dbReference>
<dbReference type="OrthoDB" id="27846at2157"/>
<dbReference type="Proteomes" id="UP000509346">
    <property type="component" value="Chromosome"/>
</dbReference>
<dbReference type="Gene3D" id="3.90.226.10">
    <property type="entry name" value="2-enoyl-CoA Hydratase, Chain A, domain 1"/>
    <property type="match status" value="1"/>
</dbReference>
<proteinExistence type="inferred from homology"/>
<evidence type="ECO:0000256" key="2">
    <source>
        <dbReference type="ARBA" id="ARBA00023239"/>
    </source>
</evidence>
<sequence>MDISAFDRERDALAVSLDDRGHLAVTIDRPDSLNAIDDAVREGVVDLLRGVDDDEVRCVTFEGAGDRAFSAGADIESVADRTPAEAMDVTPMYEVVADYPRPTLAAVRGYCLGGGHELALACDMRVAATDAEFGFPEVGLGLLPGGGGTQRLVRLVGEGRAKELVFRGSHIDAERAADWGLVNRAVPPAEFDETVESYVDDLVNGPPLALKAAKRVVDAAEDSSLAAGTAMESQAFGFLTTTDDFAEGRAAFREDRDPDFEGE</sequence>
<dbReference type="RefSeq" id="WP_179918587.1">
    <property type="nucleotide sequence ID" value="NZ_CP058909.1"/>
</dbReference>
<dbReference type="InterPro" id="IPR018376">
    <property type="entry name" value="Enoyl-CoA_hyd/isom_CS"/>
</dbReference>
<evidence type="ECO:0000256" key="1">
    <source>
        <dbReference type="ARBA" id="ARBA00005254"/>
    </source>
</evidence>
<evidence type="ECO:0000256" key="3">
    <source>
        <dbReference type="RuleBase" id="RU003707"/>
    </source>
</evidence>
<dbReference type="KEGG" id="hpel:HZS54_18740"/>
<keyword evidence="4" id="KW-0413">Isomerase</keyword>
<dbReference type="PANTHER" id="PTHR11941">
    <property type="entry name" value="ENOYL-COA HYDRATASE-RELATED"/>
    <property type="match status" value="1"/>
</dbReference>
<accession>A0A7D5PCW2</accession>
<dbReference type="EMBL" id="CP058909">
    <property type="protein sequence ID" value="QLH83542.1"/>
    <property type="molecule type" value="Genomic_DNA"/>
</dbReference>
<dbReference type="GO" id="GO:0016836">
    <property type="term" value="F:hydro-lyase activity"/>
    <property type="evidence" value="ECO:0007669"/>
    <property type="project" value="UniProtKB-ARBA"/>
</dbReference>
<comment type="similarity">
    <text evidence="1 3">Belongs to the enoyl-CoA hydratase/isomerase family.</text>
</comment>
<dbReference type="PANTHER" id="PTHR11941:SF54">
    <property type="entry name" value="ENOYL-COA HYDRATASE, MITOCHONDRIAL"/>
    <property type="match status" value="1"/>
</dbReference>
<dbReference type="FunFam" id="1.10.12.10:FF:000001">
    <property type="entry name" value="Probable enoyl-CoA hydratase, mitochondrial"/>
    <property type="match status" value="1"/>
</dbReference>
<evidence type="ECO:0000313" key="5">
    <source>
        <dbReference type="Proteomes" id="UP000509346"/>
    </source>
</evidence>
<organism evidence="4 5">
    <name type="scientific">Halosimplex pelagicum</name>
    <dbReference type="NCBI Taxonomy" id="869886"/>
    <lineage>
        <taxon>Archaea</taxon>
        <taxon>Methanobacteriati</taxon>
        <taxon>Methanobacteriota</taxon>
        <taxon>Stenosarchaea group</taxon>
        <taxon>Halobacteria</taxon>
        <taxon>Halobacteriales</taxon>
        <taxon>Haloarculaceae</taxon>
        <taxon>Halosimplex</taxon>
    </lineage>
</organism>
<name>A0A7D5PCW2_9EURY</name>
<dbReference type="GO" id="GO:0006635">
    <property type="term" value="P:fatty acid beta-oxidation"/>
    <property type="evidence" value="ECO:0007669"/>
    <property type="project" value="TreeGrafter"/>
</dbReference>
<dbReference type="AlphaFoldDB" id="A0A7D5PCW2"/>
<keyword evidence="2" id="KW-0456">Lyase</keyword>
<dbReference type="GeneID" id="56084671"/>
<dbReference type="PROSITE" id="PS00166">
    <property type="entry name" value="ENOYL_COA_HYDRATASE"/>
    <property type="match status" value="1"/>
</dbReference>
<dbReference type="SUPFAM" id="SSF52096">
    <property type="entry name" value="ClpP/crotonase"/>
    <property type="match status" value="1"/>
</dbReference>
<dbReference type="GO" id="GO:0016853">
    <property type="term" value="F:isomerase activity"/>
    <property type="evidence" value="ECO:0007669"/>
    <property type="project" value="UniProtKB-KW"/>
</dbReference>